<keyword evidence="2" id="KW-0732">Signal</keyword>
<organism evidence="3 4">
    <name type="scientific">Venturia inaequalis</name>
    <name type="common">Apple scab fungus</name>
    <dbReference type="NCBI Taxonomy" id="5025"/>
    <lineage>
        <taxon>Eukaryota</taxon>
        <taxon>Fungi</taxon>
        <taxon>Dikarya</taxon>
        <taxon>Ascomycota</taxon>
        <taxon>Pezizomycotina</taxon>
        <taxon>Dothideomycetes</taxon>
        <taxon>Pleosporomycetidae</taxon>
        <taxon>Venturiales</taxon>
        <taxon>Venturiaceae</taxon>
        <taxon>Venturia</taxon>
    </lineage>
</organism>
<name>A0A8H3Z133_VENIN</name>
<keyword evidence="1" id="KW-0812">Transmembrane</keyword>
<evidence type="ECO:0000256" key="1">
    <source>
        <dbReference type="SAM" id="Phobius"/>
    </source>
</evidence>
<evidence type="ECO:0000313" key="4">
    <source>
        <dbReference type="Proteomes" id="UP000447873"/>
    </source>
</evidence>
<proteinExistence type="predicted"/>
<feature type="chain" id="PRO_5034636601" evidence="2">
    <location>
        <begin position="24"/>
        <end position="380"/>
    </location>
</feature>
<dbReference type="OrthoDB" id="10546711at2759"/>
<dbReference type="Proteomes" id="UP000447873">
    <property type="component" value="Unassembled WGS sequence"/>
</dbReference>
<feature type="signal peptide" evidence="2">
    <location>
        <begin position="1"/>
        <end position="23"/>
    </location>
</feature>
<keyword evidence="1" id="KW-0472">Membrane</keyword>
<keyword evidence="1" id="KW-1133">Transmembrane helix</keyword>
<feature type="transmembrane region" description="Helical" evidence="1">
    <location>
        <begin position="281"/>
        <end position="304"/>
    </location>
</feature>
<comment type="caution">
    <text evidence="3">The sequence shown here is derived from an EMBL/GenBank/DDBJ whole genome shotgun (WGS) entry which is preliminary data.</text>
</comment>
<reference evidence="3 4" key="1">
    <citation type="submission" date="2018-12" db="EMBL/GenBank/DDBJ databases">
        <title>Venturia inaequalis Genome Resource.</title>
        <authorList>
            <person name="Lichtner F.J."/>
        </authorList>
    </citation>
    <scope>NUCLEOTIDE SEQUENCE [LARGE SCALE GENOMIC DNA]</scope>
    <source>
        <strain evidence="3 4">120213</strain>
    </source>
</reference>
<dbReference type="AlphaFoldDB" id="A0A8H3Z133"/>
<dbReference type="EMBL" id="WNWS01000164">
    <property type="protein sequence ID" value="KAE9976902.1"/>
    <property type="molecule type" value="Genomic_DNA"/>
</dbReference>
<evidence type="ECO:0000313" key="3">
    <source>
        <dbReference type="EMBL" id="KAE9976902.1"/>
    </source>
</evidence>
<gene>
    <name evidence="3" type="ORF">EG328_002362</name>
</gene>
<accession>A0A8H3Z133</accession>
<protein>
    <submittedName>
        <fullName evidence="3">Uncharacterized protein</fullName>
    </submittedName>
</protein>
<evidence type="ECO:0000256" key="2">
    <source>
        <dbReference type="SAM" id="SignalP"/>
    </source>
</evidence>
<sequence>MIISITLFQTLYLITSSARLIHAQDDRPRDLLNSFNFPWTAQIDVKHDRSIWSGNSIYPLGSQIPLAWVTNFTSASLALIQDGTYQAWDVAVFTSTDRQFTWNAQLPREASFSTEKNNVFYFVMASLKGQYFFSRYFNLTDDPKWTSALTSGLSSVTSASMVTRSMTAKGVQVAKTPSSSSAPLPTTELLTMVTEDTPSSLSASSVVTSSLGGAWASLMDEPMPTSSSATTILEPKPASTLASAFPSTLVSTKLFDTSTNSVPTATSSPNPSTAIRNNMKIYGGAIGGGIGCAALMFVVAYLVTRYKTKQRLKKAYSSSITKPNIDERKPGCRCAPSYKMDSPTLPDITRPDTSTSIGTSILFPEYSADEGARSFRNFSD</sequence>